<accession>A0A318SXX0</accession>
<name>A0A318SXX0_9BURK</name>
<keyword evidence="2" id="KW-1185">Reference proteome</keyword>
<dbReference type="AlphaFoldDB" id="A0A318SXX0"/>
<dbReference type="RefSeq" id="WP_110464159.1">
    <property type="nucleotide sequence ID" value="NZ_JAMOFZ010000002.1"/>
</dbReference>
<gene>
    <name evidence="1" type="ORF">DFQ15_101198</name>
</gene>
<protein>
    <submittedName>
        <fullName evidence="1">Uncharacterized protein</fullName>
    </submittedName>
</protein>
<proteinExistence type="predicted"/>
<comment type="caution">
    <text evidence="1">The sequence shown here is derived from an EMBL/GenBank/DDBJ whole genome shotgun (WGS) entry which is preliminary data.</text>
</comment>
<dbReference type="OrthoDB" id="8857527at2"/>
<sequence length="93" mass="10431">MNAIKQARRFIESDPDSDGAKTLLELVLALESAGSFELGSLYKLDYPRFGLAMDILQEWRLDRYYAGKAEFFDLSMRIDRLPSGAVQPAAVLS</sequence>
<evidence type="ECO:0000313" key="2">
    <source>
        <dbReference type="Proteomes" id="UP000247540"/>
    </source>
</evidence>
<reference evidence="1 2" key="1">
    <citation type="submission" date="2018-06" db="EMBL/GenBank/DDBJ databases">
        <title>Genomic Encyclopedia of Type Strains, Phase III (KMG-III): the genomes of soil and plant-associated and newly described type strains.</title>
        <authorList>
            <person name="Whitman W."/>
        </authorList>
    </citation>
    <scope>NUCLEOTIDE SEQUENCE [LARGE SCALE GENOMIC DNA]</scope>
    <source>
        <strain evidence="1 2">CECT 7646</strain>
    </source>
</reference>
<evidence type="ECO:0000313" key="1">
    <source>
        <dbReference type="EMBL" id="PYE79877.1"/>
    </source>
</evidence>
<organism evidence="1 2">
    <name type="scientific">Xylophilus ampelinus</name>
    <dbReference type="NCBI Taxonomy" id="54067"/>
    <lineage>
        <taxon>Bacteria</taxon>
        <taxon>Pseudomonadati</taxon>
        <taxon>Pseudomonadota</taxon>
        <taxon>Betaproteobacteria</taxon>
        <taxon>Burkholderiales</taxon>
        <taxon>Xylophilus</taxon>
    </lineage>
</organism>
<dbReference type="EMBL" id="QJTC01000001">
    <property type="protein sequence ID" value="PYE79877.1"/>
    <property type="molecule type" value="Genomic_DNA"/>
</dbReference>
<dbReference type="Proteomes" id="UP000247540">
    <property type="component" value="Unassembled WGS sequence"/>
</dbReference>